<dbReference type="RefSeq" id="WP_231486972.1">
    <property type="nucleotide sequence ID" value="NZ_BAAAZO010000008.1"/>
</dbReference>
<organism evidence="2 3">
    <name type="scientific">Kineosporia mesophila</name>
    <dbReference type="NCBI Taxonomy" id="566012"/>
    <lineage>
        <taxon>Bacteria</taxon>
        <taxon>Bacillati</taxon>
        <taxon>Actinomycetota</taxon>
        <taxon>Actinomycetes</taxon>
        <taxon>Kineosporiales</taxon>
        <taxon>Kineosporiaceae</taxon>
        <taxon>Kineosporia</taxon>
    </lineage>
</organism>
<name>A0ABP7A0I8_9ACTN</name>
<accession>A0ABP7A0I8</accession>
<comment type="caution">
    <text evidence="2">The sequence shown here is derived from an EMBL/GenBank/DDBJ whole genome shotgun (WGS) entry which is preliminary data.</text>
</comment>
<protein>
    <recommendedName>
        <fullName evidence="1">DUF397 domain-containing protein</fullName>
    </recommendedName>
</protein>
<feature type="domain" description="DUF397" evidence="1">
    <location>
        <begin position="9"/>
        <end position="61"/>
    </location>
</feature>
<keyword evidence="3" id="KW-1185">Reference proteome</keyword>
<dbReference type="EMBL" id="BAAAZO010000008">
    <property type="protein sequence ID" value="GAA3621858.1"/>
    <property type="molecule type" value="Genomic_DNA"/>
</dbReference>
<evidence type="ECO:0000313" key="2">
    <source>
        <dbReference type="EMBL" id="GAA3621858.1"/>
    </source>
</evidence>
<evidence type="ECO:0000313" key="3">
    <source>
        <dbReference type="Proteomes" id="UP001501074"/>
    </source>
</evidence>
<proteinExistence type="predicted"/>
<dbReference type="Proteomes" id="UP001501074">
    <property type="component" value="Unassembled WGS sequence"/>
</dbReference>
<sequence length="70" mass="7667">MTDHPDNNHWIKASASSDAGECVEMRRAGRAVQIRDSKLGSMSPVHNLSQHDFRAWLEGAKTGEFDGLSG</sequence>
<gene>
    <name evidence="2" type="ORF">GCM10022223_43490</name>
</gene>
<evidence type="ECO:0000259" key="1">
    <source>
        <dbReference type="Pfam" id="PF04149"/>
    </source>
</evidence>
<dbReference type="InterPro" id="IPR007278">
    <property type="entry name" value="DUF397"/>
</dbReference>
<dbReference type="Pfam" id="PF04149">
    <property type="entry name" value="DUF397"/>
    <property type="match status" value="1"/>
</dbReference>
<reference evidence="3" key="1">
    <citation type="journal article" date="2019" name="Int. J. Syst. Evol. Microbiol.">
        <title>The Global Catalogue of Microorganisms (GCM) 10K type strain sequencing project: providing services to taxonomists for standard genome sequencing and annotation.</title>
        <authorList>
            <consortium name="The Broad Institute Genomics Platform"/>
            <consortium name="The Broad Institute Genome Sequencing Center for Infectious Disease"/>
            <person name="Wu L."/>
            <person name="Ma J."/>
        </authorList>
    </citation>
    <scope>NUCLEOTIDE SEQUENCE [LARGE SCALE GENOMIC DNA]</scope>
    <source>
        <strain evidence="3">JCM 16902</strain>
    </source>
</reference>